<keyword evidence="2" id="KW-1185">Reference proteome</keyword>
<protein>
    <submittedName>
        <fullName evidence="1">Uncharacterized protein</fullName>
    </submittedName>
</protein>
<dbReference type="EMBL" id="JAKNJB010000044">
    <property type="protein sequence ID" value="MCG4528786.1"/>
    <property type="molecule type" value="Genomic_DNA"/>
</dbReference>
<gene>
    <name evidence="1" type="ORF">L0P79_17220</name>
</gene>
<reference evidence="1 2" key="1">
    <citation type="submission" date="2022-01" db="EMBL/GenBank/DDBJ databases">
        <title>Collection of gut derived symbiotic bacterial strains cultured from healthy donors.</title>
        <authorList>
            <person name="Lin H."/>
            <person name="Kohout C."/>
            <person name="Waligurski E."/>
            <person name="Pamer E.G."/>
        </authorList>
    </citation>
    <scope>NUCLEOTIDE SEQUENCE [LARGE SCALE GENOMIC DNA]</scope>
    <source>
        <strain evidence="1 2">DFI.3.7</strain>
    </source>
</reference>
<dbReference type="Proteomes" id="UP001200313">
    <property type="component" value="Unassembled WGS sequence"/>
</dbReference>
<accession>A0ABS9ME90</accession>
<evidence type="ECO:0000313" key="2">
    <source>
        <dbReference type="Proteomes" id="UP001200313"/>
    </source>
</evidence>
<dbReference type="RefSeq" id="WP_238075045.1">
    <property type="nucleotide sequence ID" value="NZ_JAKNJB010000044.1"/>
</dbReference>
<comment type="caution">
    <text evidence="1">The sequence shown here is derived from an EMBL/GenBank/DDBJ whole genome shotgun (WGS) entry which is preliminary data.</text>
</comment>
<evidence type="ECO:0000313" key="1">
    <source>
        <dbReference type="EMBL" id="MCG4528786.1"/>
    </source>
</evidence>
<organism evidence="1 2">
    <name type="scientific">Intestinimonas massiliensis</name>
    <name type="common">ex Afouda et al. 2020</name>
    <dbReference type="NCBI Taxonomy" id="1673721"/>
    <lineage>
        <taxon>Bacteria</taxon>
        <taxon>Bacillati</taxon>
        <taxon>Bacillota</taxon>
        <taxon>Clostridia</taxon>
        <taxon>Eubacteriales</taxon>
        <taxon>Intestinimonas</taxon>
    </lineage>
</organism>
<proteinExistence type="predicted"/>
<sequence length="103" mass="11393">MARHETVNVLGVDYELQSVSPQWYFEQNDRCGMTGSGTRDTARYMDILFKNVVVSPAAVTAKGLKAFEEAEDIETPELLIREIERFLRPGKRSGAGTAPGTAE</sequence>
<name>A0ABS9ME90_9FIRM</name>